<organism evidence="1 2">
    <name type="scientific">Eretmocerus hayati</name>
    <dbReference type="NCBI Taxonomy" id="131215"/>
    <lineage>
        <taxon>Eukaryota</taxon>
        <taxon>Metazoa</taxon>
        <taxon>Ecdysozoa</taxon>
        <taxon>Arthropoda</taxon>
        <taxon>Hexapoda</taxon>
        <taxon>Insecta</taxon>
        <taxon>Pterygota</taxon>
        <taxon>Neoptera</taxon>
        <taxon>Endopterygota</taxon>
        <taxon>Hymenoptera</taxon>
        <taxon>Apocrita</taxon>
        <taxon>Proctotrupomorpha</taxon>
        <taxon>Chalcidoidea</taxon>
        <taxon>Aphelinidae</taxon>
        <taxon>Aphelininae</taxon>
        <taxon>Eretmocerus</taxon>
    </lineage>
</organism>
<name>A0ACC2NYF0_9HYME</name>
<accession>A0ACC2NYF0</accession>
<evidence type="ECO:0000313" key="1">
    <source>
        <dbReference type="EMBL" id="KAJ8674565.1"/>
    </source>
</evidence>
<proteinExistence type="predicted"/>
<keyword evidence="2" id="KW-1185">Reference proteome</keyword>
<dbReference type="EMBL" id="CM056743">
    <property type="protein sequence ID" value="KAJ8674565.1"/>
    <property type="molecule type" value="Genomic_DNA"/>
</dbReference>
<comment type="caution">
    <text evidence="1">The sequence shown here is derived from an EMBL/GenBank/DDBJ whole genome shotgun (WGS) entry which is preliminary data.</text>
</comment>
<dbReference type="Proteomes" id="UP001239111">
    <property type="component" value="Chromosome 3"/>
</dbReference>
<protein>
    <submittedName>
        <fullName evidence="1">Uncharacterized protein</fullName>
    </submittedName>
</protein>
<feature type="non-terminal residue" evidence="1">
    <location>
        <position position="491"/>
    </location>
</feature>
<reference evidence="1" key="1">
    <citation type="submission" date="2023-04" db="EMBL/GenBank/DDBJ databases">
        <title>A chromosome-level genome assembly of the parasitoid wasp Eretmocerus hayati.</title>
        <authorList>
            <person name="Zhong Y."/>
            <person name="Liu S."/>
            <person name="Liu Y."/>
        </authorList>
    </citation>
    <scope>NUCLEOTIDE SEQUENCE</scope>
    <source>
        <strain evidence="1">ZJU_SS_LIU_2023</strain>
    </source>
</reference>
<sequence>MSQLDQIYAGIGSDLDRVNEDEKSQIQTFYEGKNILITGATGFMGKCLVEKILRSVPKVGHVFLLIRDKVDSTTDQRLASFFNNKIFDPLRRVNPNFTKKVTGIRGDVSSEDCGLSDADKQIIVNKINIMFHGAANVMFNAKVKVSLNTNVLGTQRILKLAQACKNLEVFVYLSTAYSHCYEKCIEERYYEPPGDIDTVHNLIEIDKQRHLNEYSVKEFIGKHPNIYTYSKAIAEELVRKHSHGATYPCGIYRPSIVVSTFKEPLAGWVDNLNGPVMIFMAASLGIIHVAYHRCHPMDFIPCDMSINILLTMTWDLHDRSLSRSYKGEALIYNYSSSTVNPTGLQELYYFWKSESIEERSKYAVGMTLVLLTRYVYLFQVLHLLFHFLPACLLDMLLMMTGRKPRATEVFFKVHKHLNKIDYWGNGDWRIHMSNTLSVMDRLNDVDKELFYCDIRDLDWHEWVVYMWRGLRLYILKENLSSRDGVHRYLLL</sequence>
<gene>
    <name evidence="1" type="ORF">QAD02_005827</name>
</gene>
<evidence type="ECO:0000313" key="2">
    <source>
        <dbReference type="Proteomes" id="UP001239111"/>
    </source>
</evidence>